<sequence>METVQKIFEIVYQSIQTKNLLNVSSFVLCLAFTDVVCRYSFYYLGWFSYIVRFVAVVFTICIPFLTTCQFKAATRLVSGTGLIGLAWYFVSEFKKIDDDHENFPLTVFFIHAHIQFCIGILICYVMTVNSAFRFAMYIYQFILVGTILRVTPPGTVNIIFIVTIFLLVLAFLYVLDNGIPILENEINNIFYDPEIANVLEQYRQLLLAIVRGTQNVYEIYFALLITVTFSYYWVTATEESYSTKWIIQSTIGSCVCTLISLKSFNETFFLISKYIAIMCSSFVKGLSALEEEQMINSRYLIGVLLVTYDMCFFELDSLTRGEFIINRIWILTAFLVLACLIKVDQISAEPEIIQGTLFQAGRKSDLSITNTEVKLLREDHNELERGVGHLESQFNCLETEKLEALKIDIDKKLASLKECQVLLEKHDRKYNILIYGIEQKQNEIIWEVIDNLFVKDLGIEKFKADSFPIANAHRIPAKAPVVGTKRPDAIIVRFMHYADKQCIMVQAYKVANKKIRIVDDLPVIMKEARNDLAKIAYNIRTKEKLQTRIRAKGVHLVLETRLNARDVWNVRKDISCV</sequence>
<name>A0A6J8DA37_MYTCO</name>
<feature type="transmembrane region" description="Helical" evidence="1">
    <location>
        <begin position="72"/>
        <end position="90"/>
    </location>
</feature>
<feature type="transmembrane region" description="Helical" evidence="1">
    <location>
        <begin position="47"/>
        <end position="65"/>
    </location>
</feature>
<reference evidence="2 3" key="1">
    <citation type="submission" date="2020-06" db="EMBL/GenBank/DDBJ databases">
        <authorList>
            <person name="Li R."/>
            <person name="Bekaert M."/>
        </authorList>
    </citation>
    <scope>NUCLEOTIDE SEQUENCE [LARGE SCALE GENOMIC DNA]</scope>
    <source>
        <strain evidence="3">wild</strain>
    </source>
</reference>
<feature type="transmembrane region" description="Helical" evidence="1">
    <location>
        <begin position="102"/>
        <end position="124"/>
    </location>
</feature>
<dbReference type="Gene3D" id="3.30.70.1820">
    <property type="entry name" value="L1 transposable element, RRM domain"/>
    <property type="match status" value="1"/>
</dbReference>
<keyword evidence="1" id="KW-0812">Transmembrane</keyword>
<feature type="transmembrane region" description="Helical" evidence="1">
    <location>
        <begin position="156"/>
        <end position="175"/>
    </location>
</feature>
<evidence type="ECO:0000313" key="2">
    <source>
        <dbReference type="EMBL" id="CAC5405553.1"/>
    </source>
</evidence>
<organism evidence="2 3">
    <name type="scientific">Mytilus coruscus</name>
    <name type="common">Sea mussel</name>
    <dbReference type="NCBI Taxonomy" id="42192"/>
    <lineage>
        <taxon>Eukaryota</taxon>
        <taxon>Metazoa</taxon>
        <taxon>Spiralia</taxon>
        <taxon>Lophotrochozoa</taxon>
        <taxon>Mollusca</taxon>
        <taxon>Bivalvia</taxon>
        <taxon>Autobranchia</taxon>
        <taxon>Pteriomorphia</taxon>
        <taxon>Mytilida</taxon>
        <taxon>Mytiloidea</taxon>
        <taxon>Mytilidae</taxon>
        <taxon>Mytilinae</taxon>
        <taxon>Mytilus</taxon>
    </lineage>
</organism>
<dbReference type="Proteomes" id="UP000507470">
    <property type="component" value="Unassembled WGS sequence"/>
</dbReference>
<keyword evidence="1" id="KW-1133">Transmembrane helix</keyword>
<evidence type="ECO:0000256" key="1">
    <source>
        <dbReference type="SAM" id="Phobius"/>
    </source>
</evidence>
<dbReference type="EMBL" id="CACVKT020007119">
    <property type="protein sequence ID" value="CAC5405553.1"/>
    <property type="molecule type" value="Genomic_DNA"/>
</dbReference>
<feature type="transmembrane region" description="Helical" evidence="1">
    <location>
        <begin position="20"/>
        <end position="41"/>
    </location>
</feature>
<keyword evidence="1" id="KW-0472">Membrane</keyword>
<protein>
    <submittedName>
        <fullName evidence="2">Uncharacterized protein</fullName>
    </submittedName>
</protein>
<evidence type="ECO:0000313" key="3">
    <source>
        <dbReference type="Proteomes" id="UP000507470"/>
    </source>
</evidence>
<accession>A0A6J8DA37</accession>
<proteinExistence type="predicted"/>
<gene>
    <name evidence="2" type="ORF">MCOR_39229</name>
</gene>
<keyword evidence="3" id="KW-1185">Reference proteome</keyword>
<dbReference type="OrthoDB" id="6158974at2759"/>
<dbReference type="AlphaFoldDB" id="A0A6J8DA37"/>